<gene>
    <name evidence="3" type="ORF">ACFQMA_09425</name>
</gene>
<accession>A0ABD5XY48</accession>
<evidence type="ECO:0000313" key="3">
    <source>
        <dbReference type="EMBL" id="MFC7140052.1"/>
    </source>
</evidence>
<comment type="caution">
    <text evidence="3">The sequence shown here is derived from an EMBL/GenBank/DDBJ whole genome shotgun (WGS) entry which is preliminary data.</text>
</comment>
<dbReference type="AlphaFoldDB" id="A0ABD5XY48"/>
<evidence type="ECO:0000256" key="1">
    <source>
        <dbReference type="SAM" id="MobiDB-lite"/>
    </source>
</evidence>
<evidence type="ECO:0000259" key="2">
    <source>
        <dbReference type="Pfam" id="PF26456"/>
    </source>
</evidence>
<dbReference type="RefSeq" id="WP_274325619.1">
    <property type="nucleotide sequence ID" value="NZ_CP118158.1"/>
</dbReference>
<dbReference type="GeneID" id="78820326"/>
<dbReference type="EMBL" id="JBHTAS010000001">
    <property type="protein sequence ID" value="MFC7140052.1"/>
    <property type="molecule type" value="Genomic_DNA"/>
</dbReference>
<proteinExistence type="predicted"/>
<organism evidence="3 4">
    <name type="scientific">Halosimplex aquaticum</name>
    <dbReference type="NCBI Taxonomy" id="3026162"/>
    <lineage>
        <taxon>Archaea</taxon>
        <taxon>Methanobacteriati</taxon>
        <taxon>Methanobacteriota</taxon>
        <taxon>Stenosarchaea group</taxon>
        <taxon>Halobacteria</taxon>
        <taxon>Halobacteriales</taxon>
        <taxon>Haloarculaceae</taxon>
        <taxon>Halosimplex</taxon>
    </lineage>
</organism>
<sequence>MNGDSSPDRDENEDDGDRDPFDSFEGYRNREGDPFDSLEVDSPRDSSGEGADRDPFEYRGSGDDTGPRDGDGERGGRSGDRAGDPSRADAGDPLGDVEVDDGDPFESEASAFERSAVEGIDPDEVWARLTGESTDDGAGTNSESGAGVEAAADETAPSGDGDVAEVSKHAYCEGCEHFSPPPDVACAHEGTEILEFVDVESVRVANCPVVAERRELGDDV</sequence>
<protein>
    <recommendedName>
        <fullName evidence="2">DUF8135 domain-containing protein</fullName>
    </recommendedName>
</protein>
<name>A0ABD5XY48_9EURY</name>
<evidence type="ECO:0000313" key="4">
    <source>
        <dbReference type="Proteomes" id="UP001596432"/>
    </source>
</evidence>
<dbReference type="Pfam" id="PF26456">
    <property type="entry name" value="DUF8135"/>
    <property type="match status" value="1"/>
</dbReference>
<dbReference type="InterPro" id="IPR058448">
    <property type="entry name" value="DUF8135"/>
</dbReference>
<feature type="domain" description="DUF8135" evidence="2">
    <location>
        <begin position="165"/>
        <end position="213"/>
    </location>
</feature>
<feature type="compositionally biased region" description="Basic and acidic residues" evidence="1">
    <location>
        <begin position="41"/>
        <end position="90"/>
    </location>
</feature>
<feature type="region of interest" description="Disordered" evidence="1">
    <location>
        <begin position="1"/>
        <end position="162"/>
    </location>
</feature>
<feature type="compositionally biased region" description="Acidic residues" evidence="1">
    <location>
        <begin position="95"/>
        <end position="106"/>
    </location>
</feature>
<dbReference type="Proteomes" id="UP001596432">
    <property type="component" value="Unassembled WGS sequence"/>
</dbReference>
<keyword evidence="4" id="KW-1185">Reference proteome</keyword>
<reference evidence="3 4" key="1">
    <citation type="journal article" date="2019" name="Int. J. Syst. Evol. Microbiol.">
        <title>The Global Catalogue of Microorganisms (GCM) 10K type strain sequencing project: providing services to taxonomists for standard genome sequencing and annotation.</title>
        <authorList>
            <consortium name="The Broad Institute Genomics Platform"/>
            <consortium name="The Broad Institute Genome Sequencing Center for Infectious Disease"/>
            <person name="Wu L."/>
            <person name="Ma J."/>
        </authorList>
    </citation>
    <scope>NUCLEOTIDE SEQUENCE [LARGE SCALE GENOMIC DNA]</scope>
    <source>
        <strain evidence="3 4">XZYJT29</strain>
    </source>
</reference>
<feature type="compositionally biased region" description="Basic and acidic residues" evidence="1">
    <location>
        <begin position="18"/>
        <end position="33"/>
    </location>
</feature>